<evidence type="ECO:0000256" key="1">
    <source>
        <dbReference type="ARBA" id="ARBA00022603"/>
    </source>
</evidence>
<evidence type="ECO:0000313" key="6">
    <source>
        <dbReference type="EMBL" id="PSC72109.1"/>
    </source>
</evidence>
<evidence type="ECO:0000256" key="5">
    <source>
        <dbReference type="SAM" id="MobiDB-lite"/>
    </source>
</evidence>
<feature type="compositionally biased region" description="Polar residues" evidence="5">
    <location>
        <begin position="45"/>
        <end position="57"/>
    </location>
</feature>
<dbReference type="PANTHER" id="PTHR43591:SF24">
    <property type="entry name" value="2-METHOXY-6-POLYPRENYL-1,4-BENZOQUINOL METHYLASE, MITOCHONDRIAL"/>
    <property type="match status" value="1"/>
</dbReference>
<evidence type="ECO:0000256" key="2">
    <source>
        <dbReference type="ARBA" id="ARBA00022679"/>
    </source>
</evidence>
<dbReference type="InterPro" id="IPR032904">
    <property type="entry name" value="MenG"/>
</dbReference>
<organism evidence="6 7">
    <name type="scientific">Micractinium conductrix</name>
    <dbReference type="NCBI Taxonomy" id="554055"/>
    <lineage>
        <taxon>Eukaryota</taxon>
        <taxon>Viridiplantae</taxon>
        <taxon>Chlorophyta</taxon>
        <taxon>core chlorophytes</taxon>
        <taxon>Trebouxiophyceae</taxon>
        <taxon>Chlorellales</taxon>
        <taxon>Chlorellaceae</taxon>
        <taxon>Chlorella clade</taxon>
        <taxon>Micractinium</taxon>
    </lineage>
</organism>
<dbReference type="GO" id="GO:0052624">
    <property type="term" value="F:2-phytyl-1,4-naphthoquinone methyltransferase activity"/>
    <property type="evidence" value="ECO:0007669"/>
    <property type="project" value="UniProtKB-UniRule"/>
</dbReference>
<keyword evidence="3 4" id="KW-0949">S-adenosyl-L-methionine</keyword>
<evidence type="ECO:0000256" key="4">
    <source>
        <dbReference type="HAMAP-Rule" id="MF_03192"/>
    </source>
</evidence>
<evidence type="ECO:0000313" key="7">
    <source>
        <dbReference type="Proteomes" id="UP000239649"/>
    </source>
</evidence>
<dbReference type="InterPro" id="IPR004033">
    <property type="entry name" value="UbiE/COQ5_MeTrFase"/>
</dbReference>
<keyword evidence="6" id="KW-0830">Ubiquinone</keyword>
<proteinExistence type="inferred from homology"/>
<dbReference type="PANTHER" id="PTHR43591">
    <property type="entry name" value="METHYLTRANSFERASE"/>
    <property type="match status" value="1"/>
</dbReference>
<dbReference type="EMBL" id="LHPF02000011">
    <property type="protein sequence ID" value="PSC72109.1"/>
    <property type="molecule type" value="Genomic_DNA"/>
</dbReference>
<dbReference type="PROSITE" id="PS51608">
    <property type="entry name" value="SAM_MT_UBIE"/>
    <property type="match status" value="1"/>
</dbReference>
<dbReference type="EC" id="2.1.1.329" evidence="4"/>
<dbReference type="InterPro" id="IPR023576">
    <property type="entry name" value="UbiE/COQ5_MeTrFase_CS"/>
</dbReference>
<dbReference type="HAMAP" id="MF_01982">
    <property type="entry name" value="MenG_phylloquinone_subfam"/>
    <property type="match status" value="1"/>
</dbReference>
<dbReference type="STRING" id="554055.A0A2P6VDF6"/>
<keyword evidence="7" id="KW-1185">Reference proteome</keyword>
<comment type="subcellular location">
    <subcellularLocation>
        <location evidence="4">Plastid</location>
        <location evidence="4">Chloroplast</location>
    </subcellularLocation>
</comment>
<accession>A0A2P6VDF6</accession>
<keyword evidence="4" id="KW-0150">Chloroplast</keyword>
<protein>
    <recommendedName>
        <fullName evidence="4">2-phytyl-1,4-beta-naphthoquinone methyltransferase, chloroplastic</fullName>
        <ecNumber evidence="4">2.1.1.329</ecNumber>
    </recommendedName>
    <alternativeName>
        <fullName evidence="4">Demethylphylloquinone methyltransferase</fullName>
    </alternativeName>
    <alternativeName>
        <fullName evidence="4">Menaquinone biosynthesis methyltransferase ubiE-like protein</fullName>
    </alternativeName>
</protein>
<evidence type="ECO:0000256" key="3">
    <source>
        <dbReference type="ARBA" id="ARBA00022691"/>
    </source>
</evidence>
<keyword evidence="4" id="KW-0934">Plastid</keyword>
<dbReference type="GO" id="GO:0009507">
    <property type="term" value="C:chloroplast"/>
    <property type="evidence" value="ECO:0007669"/>
    <property type="project" value="UniProtKB-SubCell"/>
</dbReference>
<dbReference type="AlphaFoldDB" id="A0A2P6VDF6"/>
<feature type="region of interest" description="Disordered" evidence="5">
    <location>
        <begin position="1"/>
        <end position="73"/>
    </location>
</feature>
<feature type="compositionally biased region" description="Low complexity" evidence="5">
    <location>
        <begin position="1"/>
        <end position="44"/>
    </location>
</feature>
<dbReference type="Gene3D" id="3.40.50.150">
    <property type="entry name" value="Vaccinia Virus protein VP39"/>
    <property type="match status" value="1"/>
</dbReference>
<comment type="catalytic activity">
    <reaction evidence="4">
        <text>demethylphylloquinol + S-adenosyl-L-methionine = phylloquinol + S-adenosyl-L-homocysteine + H(+)</text>
        <dbReference type="Rhea" id="RHEA:40551"/>
        <dbReference type="ChEBI" id="CHEBI:15378"/>
        <dbReference type="ChEBI" id="CHEBI:28433"/>
        <dbReference type="ChEBI" id="CHEBI:57856"/>
        <dbReference type="ChEBI" id="CHEBI:59789"/>
        <dbReference type="ChEBI" id="CHEBI:87844"/>
        <dbReference type="EC" id="2.1.1.329"/>
    </reaction>
</comment>
<sequence length="314" mass="33558">MQYLSAQAPHAPGAAQAAQRRPQRAACSTPAAAEARSRPAASSRGQWTRPQAAQQQEAGNGSGAAPANGSGDFFAEGREATERQRLFNTIAPVYDQLNDQLSLGLHRVWKRMAVKWSGARTGGAALDVCCGSGDLAFRLAEAVGPSGSVTGLDFSANMLEDAARRQEQRRATLGPAYDMSWVQGDALALPFEDASFDAATMGYGLRNVADIPQAMRELHRVLRPGCSVAILDFNNASDNAVVDTAQAFFLKSFVVPTARSMGVAEEYEYLRPSIQRFPTGPQQETLARQAGFSAAVHYPLAFGLMGCLVCTKAR</sequence>
<dbReference type="GO" id="GO:0032259">
    <property type="term" value="P:methylation"/>
    <property type="evidence" value="ECO:0007669"/>
    <property type="project" value="UniProtKB-KW"/>
</dbReference>
<dbReference type="InterPro" id="IPR029063">
    <property type="entry name" value="SAM-dependent_MTases_sf"/>
</dbReference>
<dbReference type="Proteomes" id="UP000239649">
    <property type="component" value="Unassembled WGS sequence"/>
</dbReference>
<keyword evidence="1 4" id="KW-0489">Methyltransferase</keyword>
<gene>
    <name evidence="4" type="primary">MENG</name>
    <name evidence="6" type="ORF">C2E20_4616</name>
</gene>
<dbReference type="CDD" id="cd02440">
    <property type="entry name" value="AdoMet_MTases"/>
    <property type="match status" value="1"/>
</dbReference>
<dbReference type="GO" id="GO:0042372">
    <property type="term" value="P:phylloquinone biosynthetic process"/>
    <property type="evidence" value="ECO:0007669"/>
    <property type="project" value="UniProtKB-UniRule"/>
</dbReference>
<comment type="caution">
    <text evidence="6">The sequence shown here is derived from an EMBL/GenBank/DDBJ whole genome shotgun (WGS) entry which is preliminary data.</text>
</comment>
<dbReference type="NCBIfam" id="TIGR01934">
    <property type="entry name" value="MenG_MenH_UbiE"/>
    <property type="match status" value="1"/>
</dbReference>
<name>A0A2P6VDF6_9CHLO</name>
<dbReference type="PROSITE" id="PS01183">
    <property type="entry name" value="UBIE_1"/>
    <property type="match status" value="1"/>
</dbReference>
<comment type="similarity">
    <text evidence="4">Belongs to the class I-like SAM-binding methyltransferase superfamily. MenG/UbiE family.</text>
</comment>
<dbReference type="NCBIfam" id="NF001244">
    <property type="entry name" value="PRK00216.1-5"/>
    <property type="match status" value="1"/>
</dbReference>
<reference evidence="6 7" key="1">
    <citation type="journal article" date="2018" name="Plant J.">
        <title>Genome sequences of Chlorella sorokiniana UTEX 1602 and Micractinium conductrix SAG 241.80: implications to maltose excretion by a green alga.</title>
        <authorList>
            <person name="Arriola M.B."/>
            <person name="Velmurugan N."/>
            <person name="Zhang Y."/>
            <person name="Plunkett M.H."/>
            <person name="Hondzo H."/>
            <person name="Barney B.M."/>
        </authorList>
    </citation>
    <scope>NUCLEOTIDE SEQUENCE [LARGE SCALE GENOMIC DNA]</scope>
    <source>
        <strain evidence="6 7">SAG 241.80</strain>
    </source>
</reference>
<dbReference type="Pfam" id="PF01209">
    <property type="entry name" value="Ubie_methyltran"/>
    <property type="match status" value="1"/>
</dbReference>
<keyword evidence="2 4" id="KW-0808">Transferase</keyword>
<dbReference type="SUPFAM" id="SSF53335">
    <property type="entry name" value="S-adenosyl-L-methionine-dependent methyltransferases"/>
    <property type="match status" value="1"/>
</dbReference>
<comment type="function">
    <text evidence="4">Involved in the biosynthesis of phylloquinone (vitamin K1). Methyltransferase required for the conversion of 2-phytyl-1,4-beta-naphthoquinol to phylloquinol.</text>
</comment>
<dbReference type="HAMAP" id="MF_01813">
    <property type="entry name" value="MenG_UbiE_methyltr"/>
    <property type="match status" value="1"/>
</dbReference>
<dbReference type="OrthoDB" id="6329284at2759"/>